<dbReference type="InterPro" id="IPR001001">
    <property type="entry name" value="DNA_polIII_beta"/>
</dbReference>
<evidence type="ECO:0000313" key="15">
    <source>
        <dbReference type="Proteomes" id="UP001208131"/>
    </source>
</evidence>
<comment type="caution">
    <text evidence="14">The sequence shown here is derived from an EMBL/GenBank/DDBJ whole genome shotgun (WGS) entry which is preliminary data.</text>
</comment>
<dbReference type="GO" id="GO:0006271">
    <property type="term" value="P:DNA strand elongation involved in DNA replication"/>
    <property type="evidence" value="ECO:0007669"/>
    <property type="project" value="TreeGrafter"/>
</dbReference>
<dbReference type="Gene3D" id="3.70.10.10">
    <property type="match status" value="1"/>
</dbReference>
<reference evidence="14 15" key="1">
    <citation type="journal article" date="2021" name="ISME Commun">
        <title>Automated analysis of genomic sequences facilitates high-throughput and comprehensive description of bacteria.</title>
        <authorList>
            <person name="Hitch T.C.A."/>
        </authorList>
    </citation>
    <scope>NUCLEOTIDE SEQUENCE [LARGE SCALE GENOMIC DNA]</scope>
    <source>
        <strain evidence="14 15">Sanger_31</strain>
    </source>
</reference>
<dbReference type="GO" id="GO:0005737">
    <property type="term" value="C:cytoplasm"/>
    <property type="evidence" value="ECO:0007669"/>
    <property type="project" value="UniProtKB-SubCell"/>
</dbReference>
<dbReference type="InterPro" id="IPR022635">
    <property type="entry name" value="DNA_polIII_beta_C"/>
</dbReference>
<evidence type="ECO:0000256" key="2">
    <source>
        <dbReference type="ARBA" id="ARBA00010752"/>
    </source>
</evidence>
<comment type="function">
    <text evidence="10">Confers DNA tethering and processivity to DNA polymerases and other proteins. Acts as a clamp, forming a ring around DNA (a reaction catalyzed by the clamp-loading complex) which diffuses in an ATP-independent manner freely and bidirectionally along dsDNA. Initially characterized for its ability to contact the catalytic subunit of DNA polymerase III (Pol III), a complex, multichain enzyme responsible for most of the replicative synthesis in bacteria; Pol III exhibits 3'-5' exonuclease proofreading activity. The beta chain is required for initiation of replication as well as for processivity of DNA replication.</text>
</comment>
<keyword evidence="7 10" id="KW-0235">DNA replication</keyword>
<accession>A0AAE3IGN3</accession>
<name>A0AAE3IGN3_9FIRM</name>
<comment type="subcellular location">
    <subcellularLocation>
        <location evidence="1 10">Cytoplasm</location>
    </subcellularLocation>
</comment>
<keyword evidence="6 10" id="KW-0548">Nucleotidyltransferase</keyword>
<comment type="subunit">
    <text evidence="10">Forms a ring-shaped head-to-tail homodimer around DNA.</text>
</comment>
<dbReference type="SMART" id="SM00480">
    <property type="entry name" value="POL3Bc"/>
    <property type="match status" value="1"/>
</dbReference>
<feature type="domain" description="DNA polymerase III beta sliding clamp C-terminal" evidence="13">
    <location>
        <begin position="244"/>
        <end position="364"/>
    </location>
</feature>
<feature type="domain" description="DNA polymerase III beta sliding clamp central" evidence="12">
    <location>
        <begin position="129"/>
        <end position="240"/>
    </location>
</feature>
<dbReference type="Proteomes" id="UP001208131">
    <property type="component" value="Unassembled WGS sequence"/>
</dbReference>
<evidence type="ECO:0000256" key="4">
    <source>
        <dbReference type="ARBA" id="ARBA00022490"/>
    </source>
</evidence>
<dbReference type="Pfam" id="PF02767">
    <property type="entry name" value="DNA_pol3_beta_2"/>
    <property type="match status" value="1"/>
</dbReference>
<feature type="domain" description="DNA polymerase III beta sliding clamp N-terminal" evidence="11">
    <location>
        <begin position="1"/>
        <end position="119"/>
    </location>
</feature>
<dbReference type="SUPFAM" id="SSF55979">
    <property type="entry name" value="DNA clamp"/>
    <property type="match status" value="3"/>
</dbReference>
<evidence type="ECO:0000256" key="7">
    <source>
        <dbReference type="ARBA" id="ARBA00022705"/>
    </source>
</evidence>
<evidence type="ECO:0000256" key="1">
    <source>
        <dbReference type="ARBA" id="ARBA00004496"/>
    </source>
</evidence>
<evidence type="ECO:0000256" key="8">
    <source>
        <dbReference type="ARBA" id="ARBA00022932"/>
    </source>
</evidence>
<dbReference type="PANTHER" id="PTHR30478">
    <property type="entry name" value="DNA POLYMERASE III SUBUNIT BETA"/>
    <property type="match status" value="1"/>
</dbReference>
<dbReference type="InterPro" id="IPR022637">
    <property type="entry name" value="DNA_polIII_beta_cen"/>
</dbReference>
<dbReference type="PANTHER" id="PTHR30478:SF0">
    <property type="entry name" value="BETA SLIDING CLAMP"/>
    <property type="match status" value="1"/>
</dbReference>
<dbReference type="EMBL" id="JAOQJZ010000007">
    <property type="protein sequence ID" value="MCU6705953.1"/>
    <property type="molecule type" value="Genomic_DNA"/>
</dbReference>
<dbReference type="GO" id="GO:0009360">
    <property type="term" value="C:DNA polymerase III complex"/>
    <property type="evidence" value="ECO:0007669"/>
    <property type="project" value="InterPro"/>
</dbReference>
<keyword evidence="5 10" id="KW-0808">Transferase</keyword>
<dbReference type="Gene3D" id="3.10.150.10">
    <property type="entry name" value="DNA Polymerase III, subunit A, domain 2"/>
    <property type="match status" value="1"/>
</dbReference>
<dbReference type="GO" id="GO:0003887">
    <property type="term" value="F:DNA-directed DNA polymerase activity"/>
    <property type="evidence" value="ECO:0007669"/>
    <property type="project" value="UniProtKB-UniRule"/>
</dbReference>
<evidence type="ECO:0000256" key="9">
    <source>
        <dbReference type="ARBA" id="ARBA00023125"/>
    </source>
</evidence>
<dbReference type="GO" id="GO:0008408">
    <property type="term" value="F:3'-5' exonuclease activity"/>
    <property type="evidence" value="ECO:0007669"/>
    <property type="project" value="InterPro"/>
</dbReference>
<evidence type="ECO:0000256" key="10">
    <source>
        <dbReference type="PIRNR" id="PIRNR000804"/>
    </source>
</evidence>
<protein>
    <recommendedName>
        <fullName evidence="3 10">Beta sliding clamp</fullName>
    </recommendedName>
</protein>
<gene>
    <name evidence="14" type="primary">dnaN</name>
    <name evidence="14" type="ORF">OCV57_08440</name>
</gene>
<evidence type="ECO:0000256" key="3">
    <source>
        <dbReference type="ARBA" id="ARBA00021035"/>
    </source>
</evidence>
<comment type="similarity">
    <text evidence="2 10">Belongs to the beta sliding clamp family.</text>
</comment>
<evidence type="ECO:0000259" key="12">
    <source>
        <dbReference type="Pfam" id="PF02767"/>
    </source>
</evidence>
<evidence type="ECO:0000256" key="6">
    <source>
        <dbReference type="ARBA" id="ARBA00022695"/>
    </source>
</evidence>
<dbReference type="AlphaFoldDB" id="A0AAE3IGN3"/>
<dbReference type="Pfam" id="PF02768">
    <property type="entry name" value="DNA_pol3_beta_3"/>
    <property type="match status" value="1"/>
</dbReference>
<dbReference type="CDD" id="cd00140">
    <property type="entry name" value="beta_clamp"/>
    <property type="match status" value="1"/>
</dbReference>
<dbReference type="InterPro" id="IPR022634">
    <property type="entry name" value="DNA_polIII_beta_N"/>
</dbReference>
<proteinExistence type="inferred from homology"/>
<dbReference type="Pfam" id="PF00712">
    <property type="entry name" value="DNA_pol3_beta"/>
    <property type="match status" value="1"/>
</dbReference>
<evidence type="ECO:0000313" key="14">
    <source>
        <dbReference type="EMBL" id="MCU6705953.1"/>
    </source>
</evidence>
<evidence type="ECO:0000259" key="13">
    <source>
        <dbReference type="Pfam" id="PF02768"/>
    </source>
</evidence>
<evidence type="ECO:0000259" key="11">
    <source>
        <dbReference type="Pfam" id="PF00712"/>
    </source>
</evidence>
<keyword evidence="8 10" id="KW-0239">DNA-directed DNA polymerase</keyword>
<dbReference type="InterPro" id="IPR046938">
    <property type="entry name" value="DNA_clamp_sf"/>
</dbReference>
<keyword evidence="4 10" id="KW-0963">Cytoplasm</keyword>
<keyword evidence="9" id="KW-0238">DNA-binding</keyword>
<dbReference type="RefSeq" id="WP_022287189.1">
    <property type="nucleotide sequence ID" value="NZ_JAOQJZ010000007.1"/>
</dbReference>
<organism evidence="14 15">
    <name type="scientific">Hominimerdicola aceti</name>
    <dbReference type="NCBI Taxonomy" id="2981726"/>
    <lineage>
        <taxon>Bacteria</taxon>
        <taxon>Bacillati</taxon>
        <taxon>Bacillota</taxon>
        <taxon>Clostridia</taxon>
        <taxon>Eubacteriales</taxon>
        <taxon>Oscillospiraceae</taxon>
        <taxon>Hominimerdicola</taxon>
    </lineage>
</organism>
<keyword evidence="15" id="KW-1185">Reference proteome</keyword>
<dbReference type="PIRSF" id="PIRSF000804">
    <property type="entry name" value="DNA_pol_III_b"/>
    <property type="match status" value="1"/>
</dbReference>
<evidence type="ECO:0000256" key="5">
    <source>
        <dbReference type="ARBA" id="ARBA00022679"/>
    </source>
</evidence>
<sequence>MKILCNNASLCGAVTNVSKAVSERAALKSLEGIKFKLENSMLELTGYDLEIGIKTVIPVKSDDSGEFILNARLFAEMIRKMPSEEILIEVSENFQVTISGGVTTFNIPATSAEEYPALPKKEEENKITISQPVLKDMINQTKFAVAVTDLKPVLKGELFEIENGTLTLVALDGYRLAVRYEPIKYDGSLKFVVPAKTLSEIAALLGDNDEETASVYLSKNHVVFELNGYLVYSRLIEGEFHPYKSAIPTTCTTEVIVDRKELIAALERSLILISDRTPSPARCYFENNSIKINCSTSVGKITDEIKADIAGPVIEIGFKCKYLLDPLKVIKEDKVKLQMSGSLLPMKIVPCEGDAYTYLVLPVRLAKE</sequence>
<dbReference type="NCBIfam" id="TIGR00663">
    <property type="entry name" value="dnan"/>
    <property type="match status" value="1"/>
</dbReference>
<dbReference type="GO" id="GO:0003677">
    <property type="term" value="F:DNA binding"/>
    <property type="evidence" value="ECO:0007669"/>
    <property type="project" value="UniProtKB-UniRule"/>
</dbReference>